<dbReference type="HOGENOM" id="CLU_027059_3_0_2"/>
<dbReference type="GO" id="GO:0016491">
    <property type="term" value="F:oxidoreductase activity"/>
    <property type="evidence" value="ECO:0007669"/>
    <property type="project" value="UniProtKB-ARBA"/>
</dbReference>
<dbReference type="Pfam" id="PF13183">
    <property type="entry name" value="Fer4_8"/>
    <property type="match status" value="1"/>
</dbReference>
<dbReference type="InterPro" id="IPR009051">
    <property type="entry name" value="Helical_ferredxn"/>
</dbReference>
<dbReference type="KEGG" id="abi:Aboo_0984"/>
<proteinExistence type="predicted"/>
<dbReference type="PROSITE" id="PS51379">
    <property type="entry name" value="4FE4S_FER_2"/>
    <property type="match status" value="2"/>
</dbReference>
<organism evidence="6 7">
    <name type="scientific">Aciduliprofundum boonei (strain DSM 19572 / T469)</name>
    <dbReference type="NCBI Taxonomy" id="439481"/>
    <lineage>
        <taxon>Archaea</taxon>
        <taxon>Methanobacteriati</taxon>
        <taxon>Thermoplasmatota</taxon>
        <taxon>DHVE2 group</taxon>
        <taxon>Candidatus Aciduliprofundum</taxon>
    </lineage>
</organism>
<evidence type="ECO:0000256" key="2">
    <source>
        <dbReference type="ARBA" id="ARBA00022485"/>
    </source>
</evidence>
<keyword evidence="4" id="KW-0249">Electron transport</keyword>
<keyword evidence="2" id="KW-0411">Iron-sulfur</keyword>
<dbReference type="AlphaFoldDB" id="D3T9L4"/>
<keyword evidence="7" id="KW-1185">Reference proteome</keyword>
<dbReference type="Pfam" id="PF02589">
    <property type="entry name" value="LUD_dom"/>
    <property type="match status" value="1"/>
</dbReference>
<dbReference type="InterPro" id="IPR037171">
    <property type="entry name" value="NagB/RpiA_transferase-like"/>
</dbReference>
<keyword evidence="2" id="KW-0004">4Fe-4S</keyword>
<evidence type="ECO:0000259" key="5">
    <source>
        <dbReference type="PROSITE" id="PS51379"/>
    </source>
</evidence>
<feature type="domain" description="4Fe-4S ferredoxin-type" evidence="5">
    <location>
        <begin position="314"/>
        <end position="344"/>
    </location>
</feature>
<dbReference type="InterPro" id="IPR024185">
    <property type="entry name" value="FTHF_cligase-like_sf"/>
</dbReference>
<dbReference type="SUPFAM" id="SSF100950">
    <property type="entry name" value="NagB/RpiA/CoA transferase-like"/>
    <property type="match status" value="1"/>
</dbReference>
<name>D3T9L4_ACIB4</name>
<dbReference type="PANTHER" id="PTHR47153">
    <property type="entry name" value="LACTATE UTILIZATION PROTEIN B"/>
    <property type="match status" value="1"/>
</dbReference>
<dbReference type="InterPro" id="IPR017900">
    <property type="entry name" value="4Fe4S_Fe_S_CS"/>
</dbReference>
<dbReference type="Proteomes" id="UP000001400">
    <property type="component" value="Chromosome"/>
</dbReference>
<accession>D3T9L4</accession>
<evidence type="ECO:0000256" key="1">
    <source>
        <dbReference type="ARBA" id="ARBA00022448"/>
    </source>
</evidence>
<dbReference type="Gene3D" id="3.40.50.10420">
    <property type="entry name" value="NagB/RpiA/CoA transferase-like"/>
    <property type="match status" value="1"/>
</dbReference>
<dbReference type="PANTHER" id="PTHR47153:SF2">
    <property type="entry name" value="LACTATE UTILIZATION PROTEIN B"/>
    <property type="match status" value="1"/>
</dbReference>
<gene>
    <name evidence="6" type="ordered locus">Aboo_0984</name>
</gene>
<sequence length="426" mass="47886">MIDDVVKEYTERIIEYGAKSEKVRIALSRAIKAFENNRRNALGMFPQSIDTAKEVRKIKEYSIEHMDELIKKACESIERNHGHCYYAKTKEEALQIFKDLVGSGKLIVKSKSLTSEEIHLREFLEELGNEVYETDLGEFIVQLMGTRPTHILAPAINVPREDVAKVLSKFMKEKGIIEEDLDEQDIPKMVETVRKFLRDKYFKADIGINGANALAADTGTMFIIENEGNARLSIGAPPVQIAIVGVEKIVPTIEDAFKVTEVTWRYANYTVPAYVNLISGPSKTGDIEKVITYGAHGPKELHVILLDNGRTKMHESGYNEALYCLRCGTCLYECPIYAVTAGFFGQQYMGGIGAIWDAFTTVGLEKASPIAYTCVRCGKCKVMCPLNIDIPDMIAKLRNDARKQGYVPKVVRDFAKDIEEFVKEQK</sequence>
<evidence type="ECO:0000256" key="3">
    <source>
        <dbReference type="ARBA" id="ARBA00022737"/>
    </source>
</evidence>
<keyword evidence="2" id="KW-0408">Iron</keyword>
<reference evidence="6" key="1">
    <citation type="submission" date="2010-02" db="EMBL/GenBank/DDBJ databases">
        <title>Complete sequence of Aciduliprofundum boonei T469.</title>
        <authorList>
            <consortium name="US DOE Joint Genome Institute"/>
            <person name="Lucas S."/>
            <person name="Copeland A."/>
            <person name="Lapidus A."/>
            <person name="Cheng J.-F."/>
            <person name="Bruce D."/>
            <person name="Goodwin L."/>
            <person name="Pitluck S."/>
            <person name="Saunders E."/>
            <person name="Detter J.C."/>
            <person name="Han C."/>
            <person name="Tapia R."/>
            <person name="Land M."/>
            <person name="Hauser L."/>
            <person name="Kyrpides N."/>
            <person name="Mikhailova N."/>
            <person name="Flores G."/>
            <person name="Reysenbach A.-L."/>
            <person name="Woyke T."/>
        </authorList>
    </citation>
    <scope>NUCLEOTIDE SEQUENCE</scope>
    <source>
        <strain evidence="6">T469</strain>
    </source>
</reference>
<dbReference type="GO" id="GO:0006089">
    <property type="term" value="P:lactate metabolic process"/>
    <property type="evidence" value="ECO:0007669"/>
    <property type="project" value="InterPro"/>
</dbReference>
<dbReference type="InterPro" id="IPR017896">
    <property type="entry name" value="4Fe4S_Fe-S-bd"/>
</dbReference>
<dbReference type="EMBL" id="CP001941">
    <property type="protein sequence ID" value="ADD08793.1"/>
    <property type="molecule type" value="Genomic_DNA"/>
</dbReference>
<dbReference type="Gene3D" id="1.10.1060.10">
    <property type="entry name" value="Alpha-helical ferredoxin"/>
    <property type="match status" value="1"/>
</dbReference>
<evidence type="ECO:0000256" key="4">
    <source>
        <dbReference type="ARBA" id="ARBA00022982"/>
    </source>
</evidence>
<keyword evidence="2" id="KW-0479">Metal-binding</keyword>
<dbReference type="RefSeq" id="WP_012997285.1">
    <property type="nucleotide sequence ID" value="NC_013926.1"/>
</dbReference>
<keyword evidence="1" id="KW-0813">Transport</keyword>
<dbReference type="GeneID" id="8827941"/>
<keyword evidence="3" id="KW-0677">Repeat</keyword>
<dbReference type="GO" id="GO:0051539">
    <property type="term" value="F:4 iron, 4 sulfur cluster binding"/>
    <property type="evidence" value="ECO:0007669"/>
    <property type="project" value="UniProtKB-KW"/>
</dbReference>
<dbReference type="PROSITE" id="PS00198">
    <property type="entry name" value="4FE4S_FER_1"/>
    <property type="match status" value="2"/>
</dbReference>
<protein>
    <recommendedName>
        <fullName evidence="5">4Fe-4S ferredoxin-type domain-containing protein</fullName>
    </recommendedName>
</protein>
<dbReference type="InterPro" id="IPR004452">
    <property type="entry name" value="LutB/LldF"/>
</dbReference>
<dbReference type="InterPro" id="IPR003741">
    <property type="entry name" value="LUD_dom"/>
</dbReference>
<evidence type="ECO:0000313" key="7">
    <source>
        <dbReference type="Proteomes" id="UP000001400"/>
    </source>
</evidence>
<feature type="domain" description="4Fe-4S ferredoxin-type" evidence="5">
    <location>
        <begin position="365"/>
        <end position="396"/>
    </location>
</feature>
<dbReference type="SUPFAM" id="SSF46548">
    <property type="entry name" value="alpha-helical ferredoxin"/>
    <property type="match status" value="1"/>
</dbReference>
<evidence type="ECO:0000313" key="6">
    <source>
        <dbReference type="EMBL" id="ADD08793.1"/>
    </source>
</evidence>